<proteinExistence type="predicted"/>
<accession>A0A645H6E6</accession>
<evidence type="ECO:0000313" key="1">
    <source>
        <dbReference type="EMBL" id="MPN33649.1"/>
    </source>
</evidence>
<sequence length="146" mass="15764">MLSITAHALPGGQSIKTGGPPFVFLPSNRRMIGIPEASPVFSIPLKSVTPRERPCCILPMRLSFSTIAFRGQRSAQPPQEWHTSSKTTGAFLIKASALNLQKSTHFLHPLHRFLSTTGILTAISSSRIISGLKNRCPLGSSTSQSI</sequence>
<reference evidence="1" key="1">
    <citation type="submission" date="2019-08" db="EMBL/GenBank/DDBJ databases">
        <authorList>
            <person name="Kucharzyk K."/>
            <person name="Murdoch R.W."/>
            <person name="Higgins S."/>
            <person name="Loffler F."/>
        </authorList>
    </citation>
    <scope>NUCLEOTIDE SEQUENCE</scope>
</reference>
<organism evidence="1">
    <name type="scientific">bioreactor metagenome</name>
    <dbReference type="NCBI Taxonomy" id="1076179"/>
    <lineage>
        <taxon>unclassified sequences</taxon>
        <taxon>metagenomes</taxon>
        <taxon>ecological metagenomes</taxon>
    </lineage>
</organism>
<name>A0A645H6E6_9ZZZZ</name>
<gene>
    <name evidence="1" type="ORF">SDC9_181139</name>
</gene>
<protein>
    <submittedName>
        <fullName evidence="1">Uncharacterized protein</fullName>
    </submittedName>
</protein>
<dbReference type="EMBL" id="VSSQ01086248">
    <property type="protein sequence ID" value="MPN33649.1"/>
    <property type="molecule type" value="Genomic_DNA"/>
</dbReference>
<comment type="caution">
    <text evidence="1">The sequence shown here is derived from an EMBL/GenBank/DDBJ whole genome shotgun (WGS) entry which is preliminary data.</text>
</comment>
<dbReference type="AlphaFoldDB" id="A0A645H6E6"/>